<evidence type="ECO:0000259" key="5">
    <source>
        <dbReference type="PROSITE" id="PS50102"/>
    </source>
</evidence>
<keyword evidence="1" id="KW-0677">Repeat</keyword>
<dbReference type="GO" id="GO:0003729">
    <property type="term" value="F:mRNA binding"/>
    <property type="evidence" value="ECO:0007669"/>
    <property type="project" value="InterPro"/>
</dbReference>
<feature type="domain" description="RRM" evidence="5">
    <location>
        <begin position="236"/>
        <end position="308"/>
    </location>
</feature>
<feature type="compositionally biased region" description="Pro residues" evidence="4">
    <location>
        <begin position="353"/>
        <end position="376"/>
    </location>
</feature>
<dbReference type="Pfam" id="PF00076">
    <property type="entry name" value="RRM_1"/>
    <property type="match status" value="3"/>
</dbReference>
<organism evidence="6 7">
    <name type="scientific">Tuber borchii</name>
    <name type="common">White truffle</name>
    <dbReference type="NCBI Taxonomy" id="42251"/>
    <lineage>
        <taxon>Eukaryota</taxon>
        <taxon>Fungi</taxon>
        <taxon>Dikarya</taxon>
        <taxon>Ascomycota</taxon>
        <taxon>Pezizomycotina</taxon>
        <taxon>Pezizomycetes</taxon>
        <taxon>Pezizales</taxon>
        <taxon>Tuberaceae</taxon>
        <taxon>Tuber</taxon>
    </lineage>
</organism>
<protein>
    <recommendedName>
        <fullName evidence="5">RRM domain-containing protein</fullName>
    </recommendedName>
</protein>
<gene>
    <name evidence="6" type="ORF">B9Z19DRAFT_994033</name>
</gene>
<feature type="domain" description="RRM" evidence="5">
    <location>
        <begin position="137"/>
        <end position="216"/>
    </location>
</feature>
<reference evidence="6 7" key="1">
    <citation type="submission" date="2017-04" db="EMBL/GenBank/DDBJ databases">
        <title>Draft genome sequence of Tuber borchii Vittad., a whitish edible truffle.</title>
        <authorList>
            <consortium name="DOE Joint Genome Institute"/>
            <person name="Murat C."/>
            <person name="Kuo A."/>
            <person name="Barry K.W."/>
            <person name="Clum A."/>
            <person name="Dockter R.B."/>
            <person name="Fauchery L."/>
            <person name="Iotti M."/>
            <person name="Kohler A."/>
            <person name="Labutti K."/>
            <person name="Lindquist E.A."/>
            <person name="Lipzen A."/>
            <person name="Ohm R.A."/>
            <person name="Wang M."/>
            <person name="Grigoriev I.V."/>
            <person name="Zambonelli A."/>
            <person name="Martin F.M."/>
        </authorList>
    </citation>
    <scope>NUCLEOTIDE SEQUENCE [LARGE SCALE GENOMIC DNA]</scope>
    <source>
        <strain evidence="6 7">Tbo3840</strain>
    </source>
</reference>
<dbReference type="EMBL" id="NESQ01000225">
    <property type="protein sequence ID" value="PUU75558.1"/>
    <property type="molecule type" value="Genomic_DNA"/>
</dbReference>
<dbReference type="GO" id="GO:0006376">
    <property type="term" value="P:mRNA splice site recognition"/>
    <property type="evidence" value="ECO:0007669"/>
    <property type="project" value="TreeGrafter"/>
</dbReference>
<evidence type="ECO:0000256" key="4">
    <source>
        <dbReference type="SAM" id="MobiDB-lite"/>
    </source>
</evidence>
<dbReference type="PANTHER" id="PTHR47640">
    <property type="entry name" value="TRNA SELENOCYSTEINE 1-ASSOCIATED PROTEIN 1-RELATED-RELATED"/>
    <property type="match status" value="1"/>
</dbReference>
<dbReference type="GO" id="GO:0005829">
    <property type="term" value="C:cytosol"/>
    <property type="evidence" value="ECO:0007669"/>
    <property type="project" value="TreeGrafter"/>
</dbReference>
<dbReference type="SUPFAM" id="SSF54928">
    <property type="entry name" value="RNA-binding domain, RBD"/>
    <property type="match status" value="2"/>
</dbReference>
<dbReference type="FunFam" id="3.30.70.330:FF:000065">
    <property type="entry name" value="mRNA binding post-transcriptional regulator"/>
    <property type="match status" value="1"/>
</dbReference>
<dbReference type="InterPro" id="IPR012677">
    <property type="entry name" value="Nucleotide-bd_a/b_plait_sf"/>
</dbReference>
<dbReference type="CDD" id="cd12613">
    <property type="entry name" value="RRM2_NGR1_NAM8_like"/>
    <property type="match status" value="1"/>
</dbReference>
<dbReference type="Proteomes" id="UP000244722">
    <property type="component" value="Unassembled WGS sequence"/>
</dbReference>
<dbReference type="PANTHER" id="PTHR47640:SF10">
    <property type="entry name" value="TRNA SELENOCYSTEINE 1-ASSOCIATED PROTEIN 1-RELATED"/>
    <property type="match status" value="1"/>
</dbReference>
<dbReference type="CDD" id="cd12346">
    <property type="entry name" value="RRM3_NGR1_NAM8_like"/>
    <property type="match status" value="1"/>
</dbReference>
<keyword evidence="2 3" id="KW-0694">RNA-binding</keyword>
<dbReference type="InterPro" id="IPR050825">
    <property type="entry name" value="RBM42_RBP45_47-like"/>
</dbReference>
<name>A0A2T6ZJ85_TUBBO</name>
<dbReference type="PROSITE" id="PS50102">
    <property type="entry name" value="RRM"/>
    <property type="match status" value="3"/>
</dbReference>
<dbReference type="InterPro" id="IPR035979">
    <property type="entry name" value="RBD_domain_sf"/>
</dbReference>
<dbReference type="CDD" id="cd12611">
    <property type="entry name" value="RRM1_NGR1_NAM8_like"/>
    <property type="match status" value="1"/>
</dbReference>
<dbReference type="SMART" id="SM00360">
    <property type="entry name" value="RRM"/>
    <property type="match status" value="3"/>
</dbReference>
<accession>A0A2T6ZJ85</accession>
<dbReference type="FunFam" id="3.30.70.330:FF:000227">
    <property type="entry name" value="mRNA binding post-transcriptional regulator"/>
    <property type="match status" value="1"/>
</dbReference>
<proteinExistence type="predicted"/>
<evidence type="ECO:0000256" key="2">
    <source>
        <dbReference type="ARBA" id="ARBA00022884"/>
    </source>
</evidence>
<dbReference type="InterPro" id="IPR000504">
    <property type="entry name" value="RRM_dom"/>
</dbReference>
<dbReference type="STRING" id="42251.A0A2T6ZJ85"/>
<feature type="compositionally biased region" description="Low complexity" evidence="4">
    <location>
        <begin position="9"/>
        <end position="23"/>
    </location>
</feature>
<evidence type="ECO:0000313" key="7">
    <source>
        <dbReference type="Proteomes" id="UP000244722"/>
    </source>
</evidence>
<dbReference type="Gene3D" id="3.30.70.330">
    <property type="match status" value="3"/>
</dbReference>
<sequence length="413" mass="44574">MSFQYDYSQQQQQQPGSASPTGASAGGPPPTAGSSNGAAGSDAKTTLWMGELEPWIDEAFVRNVWYQLGEQVNVKMIRDKFSGNAGYCFVDFSSPAAAAKALTLNATPIPGSSRPFKLNWASGGGLADRRDDRGPEYSIFVGDLGPEVNEYVLVSLFQSRFPSCKSAKIMTDPVSGMSRGYGFVRFSDEMDQQRALTEMQGVYCGNRPMRISTATPKNKSAAGGPPMNQFTDPNNTTVFVGGLSGYVTEDELRSFFQGFGEITYVKIPPGKGCGFVQFVQRHAAEMAINQMQGYPIGNSRVRLSWGRSQNNSGPAGTPYRPAPPPPVYPSMGIAPQHHYASFAPLNPHAAHMHPPPQPGQMPPPGPPGAIPGPTDPTEPLDMQRMNTMYLAAKDGRMDRLEADSRGYHSVYAA</sequence>
<feature type="region of interest" description="Disordered" evidence="4">
    <location>
        <begin position="1"/>
        <end position="42"/>
    </location>
</feature>
<comment type="caution">
    <text evidence="6">The sequence shown here is derived from an EMBL/GenBank/DDBJ whole genome shotgun (WGS) entry which is preliminary data.</text>
</comment>
<feature type="region of interest" description="Disordered" evidence="4">
    <location>
        <begin position="346"/>
        <end position="381"/>
    </location>
</feature>
<dbReference type="OrthoDB" id="446113at2759"/>
<dbReference type="AlphaFoldDB" id="A0A2T6ZJ85"/>
<feature type="compositionally biased region" description="Low complexity" evidence="4">
    <location>
        <begin position="32"/>
        <end position="41"/>
    </location>
</feature>
<dbReference type="FunFam" id="3.30.70.330:FF:000222">
    <property type="entry name" value="mRNA binding post-transcriptional regulator"/>
    <property type="match status" value="1"/>
</dbReference>
<feature type="domain" description="RRM" evidence="5">
    <location>
        <begin position="45"/>
        <end position="123"/>
    </location>
</feature>
<evidence type="ECO:0000256" key="3">
    <source>
        <dbReference type="PROSITE-ProRule" id="PRU00176"/>
    </source>
</evidence>
<keyword evidence="7" id="KW-1185">Reference proteome</keyword>
<evidence type="ECO:0000256" key="1">
    <source>
        <dbReference type="ARBA" id="ARBA00022737"/>
    </source>
</evidence>
<evidence type="ECO:0000313" key="6">
    <source>
        <dbReference type="EMBL" id="PUU75558.1"/>
    </source>
</evidence>